<feature type="region of interest" description="Disordered" evidence="1">
    <location>
        <begin position="639"/>
        <end position="719"/>
    </location>
</feature>
<dbReference type="AlphaFoldDB" id="A0A2K3DV12"/>
<proteinExistence type="predicted"/>
<feature type="compositionally biased region" description="Low complexity" evidence="1">
    <location>
        <begin position="935"/>
        <end position="945"/>
    </location>
</feature>
<dbReference type="RefSeq" id="XP_042925474.1">
    <property type="nucleotide sequence ID" value="XM_043062122.1"/>
</dbReference>
<feature type="region of interest" description="Disordered" evidence="1">
    <location>
        <begin position="389"/>
        <end position="443"/>
    </location>
</feature>
<evidence type="ECO:0000256" key="1">
    <source>
        <dbReference type="SAM" id="MobiDB-lite"/>
    </source>
</evidence>
<feature type="compositionally biased region" description="Low complexity" evidence="1">
    <location>
        <begin position="672"/>
        <end position="694"/>
    </location>
</feature>
<dbReference type="GeneID" id="5729223"/>
<feature type="compositionally biased region" description="Low complexity" evidence="1">
    <location>
        <begin position="827"/>
        <end position="861"/>
    </location>
</feature>
<gene>
    <name evidence="2" type="ORF">CHLRE_04g233102v5</name>
</gene>
<feature type="compositionally biased region" description="Low complexity" evidence="1">
    <location>
        <begin position="639"/>
        <end position="661"/>
    </location>
</feature>
<keyword evidence="3" id="KW-1185">Reference proteome</keyword>
<organism evidence="2 3">
    <name type="scientific">Chlamydomonas reinhardtii</name>
    <name type="common">Chlamydomonas smithii</name>
    <dbReference type="NCBI Taxonomy" id="3055"/>
    <lineage>
        <taxon>Eukaryota</taxon>
        <taxon>Viridiplantae</taxon>
        <taxon>Chlorophyta</taxon>
        <taxon>core chlorophytes</taxon>
        <taxon>Chlorophyceae</taxon>
        <taxon>CS clade</taxon>
        <taxon>Chlamydomonadales</taxon>
        <taxon>Chlamydomonadaceae</taxon>
        <taxon>Chlamydomonas</taxon>
    </lineage>
</organism>
<dbReference type="KEGG" id="cre:CHLRE_04g233102v5"/>
<name>A0A2K3DV12_CHLRE</name>
<reference evidence="2 3" key="1">
    <citation type="journal article" date="2007" name="Science">
        <title>The Chlamydomonas genome reveals the evolution of key animal and plant functions.</title>
        <authorList>
            <person name="Merchant S.S."/>
            <person name="Prochnik S.E."/>
            <person name="Vallon O."/>
            <person name="Harris E.H."/>
            <person name="Karpowicz S.J."/>
            <person name="Witman G.B."/>
            <person name="Terry A."/>
            <person name="Salamov A."/>
            <person name="Fritz-Laylin L.K."/>
            <person name="Marechal-Drouard L."/>
            <person name="Marshall W.F."/>
            <person name="Qu L.H."/>
            <person name="Nelson D.R."/>
            <person name="Sanderfoot A.A."/>
            <person name="Spalding M.H."/>
            <person name="Kapitonov V.V."/>
            <person name="Ren Q."/>
            <person name="Ferris P."/>
            <person name="Lindquist E."/>
            <person name="Shapiro H."/>
            <person name="Lucas S.M."/>
            <person name="Grimwood J."/>
            <person name="Schmutz J."/>
            <person name="Cardol P."/>
            <person name="Cerutti H."/>
            <person name="Chanfreau G."/>
            <person name="Chen C.L."/>
            <person name="Cognat V."/>
            <person name="Croft M.T."/>
            <person name="Dent R."/>
            <person name="Dutcher S."/>
            <person name="Fernandez E."/>
            <person name="Fukuzawa H."/>
            <person name="Gonzalez-Ballester D."/>
            <person name="Gonzalez-Halphen D."/>
            <person name="Hallmann A."/>
            <person name="Hanikenne M."/>
            <person name="Hippler M."/>
            <person name="Inwood W."/>
            <person name="Jabbari K."/>
            <person name="Kalanon M."/>
            <person name="Kuras R."/>
            <person name="Lefebvre P.A."/>
            <person name="Lemaire S.D."/>
            <person name="Lobanov A.V."/>
            <person name="Lohr M."/>
            <person name="Manuell A."/>
            <person name="Meier I."/>
            <person name="Mets L."/>
            <person name="Mittag M."/>
            <person name="Mittelmeier T."/>
            <person name="Moroney J.V."/>
            <person name="Moseley J."/>
            <person name="Napoli C."/>
            <person name="Nedelcu A.M."/>
            <person name="Niyogi K."/>
            <person name="Novoselov S.V."/>
            <person name="Paulsen I.T."/>
            <person name="Pazour G."/>
            <person name="Purton S."/>
            <person name="Ral J.P."/>
            <person name="Riano-Pachon D.M."/>
            <person name="Riekhof W."/>
            <person name="Rymarquis L."/>
            <person name="Schroda M."/>
            <person name="Stern D."/>
            <person name="Umen J."/>
            <person name="Willows R."/>
            <person name="Wilson N."/>
            <person name="Zimmer S.L."/>
            <person name="Allmer J."/>
            <person name="Balk J."/>
            <person name="Bisova K."/>
            <person name="Chen C.J."/>
            <person name="Elias M."/>
            <person name="Gendler K."/>
            <person name="Hauser C."/>
            <person name="Lamb M.R."/>
            <person name="Ledford H."/>
            <person name="Long J.C."/>
            <person name="Minagawa J."/>
            <person name="Page M.D."/>
            <person name="Pan J."/>
            <person name="Pootakham W."/>
            <person name="Roje S."/>
            <person name="Rose A."/>
            <person name="Stahlberg E."/>
            <person name="Terauchi A.M."/>
            <person name="Yang P."/>
            <person name="Ball S."/>
            <person name="Bowler C."/>
            <person name="Dieckmann C.L."/>
            <person name="Gladyshev V.N."/>
            <person name="Green P."/>
            <person name="Jorgensen R."/>
            <person name="Mayfield S."/>
            <person name="Mueller-Roeber B."/>
            <person name="Rajamani S."/>
            <person name="Sayre R.T."/>
            <person name="Brokstein P."/>
            <person name="Dubchak I."/>
            <person name="Goodstein D."/>
            <person name="Hornick L."/>
            <person name="Huang Y.W."/>
            <person name="Jhaveri J."/>
            <person name="Luo Y."/>
            <person name="Martinez D."/>
            <person name="Ngau W.C."/>
            <person name="Otillar B."/>
            <person name="Poliakov A."/>
            <person name="Porter A."/>
            <person name="Szajkowski L."/>
            <person name="Werner G."/>
            <person name="Zhou K."/>
            <person name="Grigoriev I.V."/>
            <person name="Rokhsar D.S."/>
            <person name="Grossman A.R."/>
        </authorList>
    </citation>
    <scope>NUCLEOTIDE SEQUENCE [LARGE SCALE GENOMIC DNA]</scope>
    <source>
        <strain evidence="3">CC-503</strain>
    </source>
</reference>
<sequence>MGCCQSLPEVVEPVVQRRKGGTPVVESCFPEKHGPGGYKVLVTTSSAELDFCPTSGTARGRAYARTVVGPTWLFACVFECLPVPGDSGDVRSRGVYSDAAAQYCADTAYEVFAQQQQARRSTGHAQGAGDMAGLLGAVLAALDRRFLNDPAVMPQDRLGSGCTGVLLHMDLAAPPEGAEAGGRVAAVAAVGPCAAVLGQRQGGFASATAAPQLLAGGNAASHAAVCELLERLGAERSAELVRVRQQLQQAQAGAKAKPGKGVQQPPQPVLSAVVSAAPQEPSYAPQPEAPAVLGFGACKGMGQLVALPPGGVGPVPAGAAPGAAPGEVPPTPPPCVGLAVQTARHVLQPADESLMLLGAGAVAALSPAEAVLLMHRFGQFAFISSEDKPAPLDSPASSSSSSLSQAPAQPQAVQADSHGKAGPRPPTTARGPGHQTSAATAAAGGGAGVAPFNAARLVSQQAAMAVGRRRAQRTAAAAAAGGSAPPLAGFPSCCAVLALSLDWSPAGAGRDPASPAGVVAGSPAALAAAAAAALREGRRGLYRWQQLRAYYKLASRRRAALIARWHDLFDRVVGAAAQEAKAKEVTAWKRMGAALQVSTAGKVKVIEGSSGQQPQQPAAAVAAPAAAALAAAAAARGSPMRPAAPSASTTAATSGQAASRSPSPPPPPPPATAAAAVSQQQQPVAARVAQAPAKAEAHAARAPSPPAAAAAAQEHSPPPLHHSAIRLEERPLVGVAQRYAVAVEGASEQDTAVSATAVATPPAQPAASAAGTVAGPHTAVTPATAFPSSRGAASPAAGVAALPAASPHMTPRGSTGGSGIPTPPATTPSRSSGGAPAASPVPLLGSMTRSGSSRLPAAPGAGSSGGASSGGASAVPQQRNSPPVARTVAPSAARPGAPPALSPPLLEAEGEAGADLMSPDADQLALWAAEAAEALAAGPQQPQQQSGGGALQGAARGSMGRATAAAAGSRIPLSPSRADNISSGGPAGAKATSGAALAGGVAASR</sequence>
<dbReference type="InParanoid" id="A0A2K3DV12"/>
<feature type="compositionally biased region" description="Low complexity" evidence="1">
    <location>
        <begin position="982"/>
        <end position="1005"/>
    </location>
</feature>
<evidence type="ECO:0000313" key="2">
    <source>
        <dbReference type="EMBL" id="PNW84368.1"/>
    </source>
</evidence>
<feature type="compositionally biased region" description="Low complexity" evidence="1">
    <location>
        <begin position="427"/>
        <end position="442"/>
    </location>
</feature>
<feature type="region of interest" description="Disordered" evidence="1">
    <location>
        <begin position="804"/>
        <end position="905"/>
    </location>
</feature>
<feature type="region of interest" description="Disordered" evidence="1">
    <location>
        <begin position="935"/>
        <end position="1005"/>
    </location>
</feature>
<dbReference type="EMBL" id="CM008965">
    <property type="protein sequence ID" value="PNW84368.1"/>
    <property type="molecule type" value="Genomic_DNA"/>
</dbReference>
<protein>
    <submittedName>
        <fullName evidence="2">Uncharacterized protein</fullName>
    </submittedName>
</protein>
<accession>A0A2K3DV12</accession>
<evidence type="ECO:0000313" key="3">
    <source>
        <dbReference type="Proteomes" id="UP000006906"/>
    </source>
</evidence>
<feature type="compositionally biased region" description="Low complexity" evidence="1">
    <location>
        <begin position="804"/>
        <end position="813"/>
    </location>
</feature>
<dbReference type="Gramene" id="PNW84368">
    <property type="protein sequence ID" value="PNW84368"/>
    <property type="gene ID" value="CHLRE_04g233102v5"/>
</dbReference>
<dbReference type="Proteomes" id="UP000006906">
    <property type="component" value="Chromosome 4"/>
</dbReference>
<dbReference type="OMA" id="MAFALEW"/>
<dbReference type="OrthoDB" id="549922at2759"/>
<dbReference type="ExpressionAtlas" id="A0A2K3DV12">
    <property type="expression patterns" value="baseline and differential"/>
</dbReference>
<feature type="compositionally biased region" description="Pro residues" evidence="1">
    <location>
        <begin position="662"/>
        <end position="671"/>
    </location>
</feature>
<feature type="compositionally biased region" description="Low complexity" evidence="1">
    <location>
        <begin position="391"/>
        <end position="416"/>
    </location>
</feature>